<organism evidence="3 5">
    <name type="scientific">Leyella lascolaii</name>
    <dbReference type="NCBI Taxonomy" id="1776379"/>
    <lineage>
        <taxon>Bacteria</taxon>
        <taxon>Pseudomonadati</taxon>
        <taxon>Bacteroidota</taxon>
        <taxon>Bacteroidia</taxon>
        <taxon>Bacteroidales</taxon>
        <taxon>Prevotellaceae</taxon>
        <taxon>Leyella</taxon>
    </lineage>
</organism>
<keyword evidence="1" id="KW-0732">Signal</keyword>
<name>A0AAW7JJ80_9BACT</name>
<keyword evidence="4" id="KW-1185">Reference proteome</keyword>
<gene>
    <name evidence="2" type="ORF">QVN81_09580</name>
    <name evidence="3" type="ORF">QVN84_10325</name>
</gene>
<evidence type="ECO:0000313" key="4">
    <source>
        <dbReference type="Proteomes" id="UP001167831"/>
    </source>
</evidence>
<evidence type="ECO:0008006" key="6">
    <source>
        <dbReference type="Google" id="ProtNLM"/>
    </source>
</evidence>
<evidence type="ECO:0000256" key="1">
    <source>
        <dbReference type="SAM" id="SignalP"/>
    </source>
</evidence>
<evidence type="ECO:0000313" key="2">
    <source>
        <dbReference type="EMBL" id="MDN0023268.1"/>
    </source>
</evidence>
<dbReference type="EMBL" id="JAUEIF010000010">
    <property type="protein sequence ID" value="MDN0025909.1"/>
    <property type="molecule type" value="Genomic_DNA"/>
</dbReference>
<feature type="signal peptide" evidence="1">
    <location>
        <begin position="1"/>
        <end position="25"/>
    </location>
</feature>
<dbReference type="PROSITE" id="PS51257">
    <property type="entry name" value="PROKAR_LIPOPROTEIN"/>
    <property type="match status" value="1"/>
</dbReference>
<evidence type="ECO:0000313" key="5">
    <source>
        <dbReference type="Proteomes" id="UP001168478"/>
    </source>
</evidence>
<accession>A0AAW7JJ80</accession>
<dbReference type="RefSeq" id="WP_289825688.1">
    <property type="nucleotide sequence ID" value="NZ_JAUEIE010000010.1"/>
</dbReference>
<sequence length="155" mass="17985">MRKLCFMLFAVAVMLCSCSSEPHPADPEAYKALQELKEKYLVLMYGEWRNEMPYDDEGSKWQVSLRLDEDNSYVLTYSIVTYGSDGEQTVARKDVTKGTWYLSVVRDDNDGLREVLVLNELQENGIVSRLVDFRDVDNDVLHIDLYPFSELRRAE</sequence>
<reference evidence="3" key="2">
    <citation type="submission" date="2023-08" db="EMBL/GenBank/DDBJ databases">
        <title>Identification and characterization of horizontal gene transfer across gut microbiota members of farm animals based on homology search.</title>
        <authorList>
            <person name="Schwarzerova J."/>
            <person name="Nykrynova M."/>
            <person name="Jureckova K."/>
            <person name="Cejkova D."/>
            <person name="Rychlik I."/>
        </authorList>
    </citation>
    <scope>NUCLEOTIDE SEQUENCE</scope>
    <source>
        <strain evidence="3">ET15</strain>
        <strain evidence="2">ET37</strain>
    </source>
</reference>
<evidence type="ECO:0000313" key="3">
    <source>
        <dbReference type="EMBL" id="MDN0025909.1"/>
    </source>
</evidence>
<dbReference type="Proteomes" id="UP001168478">
    <property type="component" value="Unassembled WGS sequence"/>
</dbReference>
<comment type="caution">
    <text evidence="3">The sequence shown here is derived from an EMBL/GenBank/DDBJ whole genome shotgun (WGS) entry which is preliminary data.</text>
</comment>
<feature type="chain" id="PRO_5043857615" description="Lipocalin-like domain-containing protein" evidence="1">
    <location>
        <begin position="26"/>
        <end position="155"/>
    </location>
</feature>
<dbReference type="Proteomes" id="UP001167831">
    <property type="component" value="Unassembled WGS sequence"/>
</dbReference>
<proteinExistence type="predicted"/>
<reference evidence="3" key="1">
    <citation type="submission" date="2023-06" db="EMBL/GenBank/DDBJ databases">
        <authorList>
            <person name="Zeman M."/>
            <person name="Kubasova T."/>
            <person name="Jahodarova E."/>
            <person name="Nykrynova M."/>
            <person name="Rychlik I."/>
        </authorList>
    </citation>
    <scope>NUCLEOTIDE SEQUENCE</scope>
    <source>
        <strain evidence="3">ET15</strain>
        <strain evidence="2">ET37</strain>
    </source>
</reference>
<dbReference type="EMBL" id="JAUEIE010000010">
    <property type="protein sequence ID" value="MDN0023268.1"/>
    <property type="molecule type" value="Genomic_DNA"/>
</dbReference>
<protein>
    <recommendedName>
        <fullName evidence="6">Lipocalin-like domain-containing protein</fullName>
    </recommendedName>
</protein>
<dbReference type="AlphaFoldDB" id="A0AAW7JJ80"/>